<evidence type="ECO:0000259" key="2">
    <source>
        <dbReference type="PROSITE" id="PS50011"/>
    </source>
</evidence>
<dbReference type="EMBL" id="JAJJMA010297642">
    <property type="protein sequence ID" value="MCL7047827.1"/>
    <property type="molecule type" value="Genomic_DNA"/>
</dbReference>
<organism evidence="3 4">
    <name type="scientific">Papaver nudicaule</name>
    <name type="common">Iceland poppy</name>
    <dbReference type="NCBI Taxonomy" id="74823"/>
    <lineage>
        <taxon>Eukaryota</taxon>
        <taxon>Viridiplantae</taxon>
        <taxon>Streptophyta</taxon>
        <taxon>Embryophyta</taxon>
        <taxon>Tracheophyta</taxon>
        <taxon>Spermatophyta</taxon>
        <taxon>Magnoliopsida</taxon>
        <taxon>Ranunculales</taxon>
        <taxon>Papaveraceae</taxon>
        <taxon>Papaveroideae</taxon>
        <taxon>Papaver</taxon>
    </lineage>
</organism>
<dbReference type="InterPro" id="IPR000719">
    <property type="entry name" value="Prot_kinase_dom"/>
</dbReference>
<proteinExistence type="predicted"/>
<sequence length="400" mass="45183">MEKSCLRKTLTLQILIIFFFFFYLLCNVECRVETTYHQHISSSSDSPSPSRVPELQKNWRRIILSVLFGCLTGFIAAILAAVLIRLLILYMNRTPILKGPVVFSPKIAPKTLQLALSNENQLLGSSPNGKYYRTVLDNGLIVAVKRLEPLEIGSQEAPQSKTVKRRVQQELEILACVRHRNLMSLRAYVRERDRFSLVYDYVVTGSLEDVMNRVRLNKLQLNWEVRHRIAVGLIKGLDYLHSSCKPRILHCNLKPSNVMLDAEFEPRLADCGLAHLMPNSSRLDSSGYTAPECFQNSRYTEKSDIFSFGVILGVLLTGRDPSDPFFGEVSGGGSLGRWLRHLQQAGETREALDKSLLGEEVEEDEMLMAVRIVVVCLSDSPADRPSSDELVPMLTQLHSF</sequence>
<dbReference type="Gene3D" id="1.10.510.10">
    <property type="entry name" value="Transferase(Phosphotransferase) domain 1"/>
    <property type="match status" value="1"/>
</dbReference>
<evidence type="ECO:0000313" key="3">
    <source>
        <dbReference type="EMBL" id="MCL7047827.1"/>
    </source>
</evidence>
<keyword evidence="1" id="KW-0812">Transmembrane</keyword>
<keyword evidence="1" id="KW-1133">Transmembrane helix</keyword>
<feature type="domain" description="Protein kinase" evidence="2">
    <location>
        <begin position="117"/>
        <end position="400"/>
    </location>
</feature>
<dbReference type="InterPro" id="IPR011009">
    <property type="entry name" value="Kinase-like_dom_sf"/>
</dbReference>
<accession>A0AA41VUQ9</accession>
<dbReference type="Gene3D" id="3.30.200.20">
    <property type="entry name" value="Phosphorylase Kinase, domain 1"/>
    <property type="match status" value="1"/>
</dbReference>
<dbReference type="AlphaFoldDB" id="A0AA41VUQ9"/>
<dbReference type="GO" id="GO:0004672">
    <property type="term" value="F:protein kinase activity"/>
    <property type="evidence" value="ECO:0007669"/>
    <property type="project" value="InterPro"/>
</dbReference>
<dbReference type="FunFam" id="3.30.200.20:FF:000669">
    <property type="entry name" value="Inactive leucine-rich repeat receptor-like protein kinase CORYNE"/>
    <property type="match status" value="1"/>
</dbReference>
<feature type="transmembrane region" description="Helical" evidence="1">
    <location>
        <begin position="62"/>
        <end position="88"/>
    </location>
</feature>
<dbReference type="PANTHER" id="PTHR48006">
    <property type="entry name" value="LEUCINE-RICH REPEAT-CONTAINING PROTEIN DDB_G0281931-RELATED"/>
    <property type="match status" value="1"/>
</dbReference>
<evidence type="ECO:0000256" key="1">
    <source>
        <dbReference type="SAM" id="Phobius"/>
    </source>
</evidence>
<protein>
    <recommendedName>
        <fullName evidence="2">Protein kinase domain-containing protein</fullName>
    </recommendedName>
</protein>
<dbReference type="InterPro" id="IPR051824">
    <property type="entry name" value="LRR_Rcpt-Like_S/T_Kinase"/>
</dbReference>
<gene>
    <name evidence="3" type="ORF">MKW94_022484</name>
</gene>
<reference evidence="3" key="1">
    <citation type="submission" date="2022-03" db="EMBL/GenBank/DDBJ databases">
        <title>A functionally conserved STORR gene fusion in Papaver species that diverged 16.8 million years ago.</title>
        <authorList>
            <person name="Catania T."/>
        </authorList>
    </citation>
    <scope>NUCLEOTIDE SEQUENCE</scope>
    <source>
        <strain evidence="3">S-191538</strain>
    </source>
</reference>
<dbReference type="SUPFAM" id="SSF56112">
    <property type="entry name" value="Protein kinase-like (PK-like)"/>
    <property type="match status" value="1"/>
</dbReference>
<dbReference type="PROSITE" id="PS50011">
    <property type="entry name" value="PROTEIN_KINASE_DOM"/>
    <property type="match status" value="1"/>
</dbReference>
<evidence type="ECO:0000313" key="4">
    <source>
        <dbReference type="Proteomes" id="UP001177140"/>
    </source>
</evidence>
<keyword evidence="4" id="KW-1185">Reference proteome</keyword>
<keyword evidence="1" id="KW-0472">Membrane</keyword>
<dbReference type="Proteomes" id="UP001177140">
    <property type="component" value="Unassembled WGS sequence"/>
</dbReference>
<name>A0AA41VUQ9_PAPNU</name>
<dbReference type="FunFam" id="1.10.510.10:FF:000583">
    <property type="entry name" value="Inactive leucine-rich repeat receptor-like protein kinase CORYNE"/>
    <property type="match status" value="1"/>
</dbReference>
<dbReference type="PANTHER" id="PTHR48006:SF100">
    <property type="entry name" value="LRR RECEPTOR-LIKE SERINE_THREONINE-KINASE-RELATED"/>
    <property type="match status" value="1"/>
</dbReference>
<dbReference type="Pfam" id="PF00069">
    <property type="entry name" value="Pkinase"/>
    <property type="match status" value="1"/>
</dbReference>
<comment type="caution">
    <text evidence="3">The sequence shown here is derived from an EMBL/GenBank/DDBJ whole genome shotgun (WGS) entry which is preliminary data.</text>
</comment>
<dbReference type="GO" id="GO:0005524">
    <property type="term" value="F:ATP binding"/>
    <property type="evidence" value="ECO:0007669"/>
    <property type="project" value="InterPro"/>
</dbReference>